<evidence type="ECO:0000313" key="5">
    <source>
        <dbReference type="Proteomes" id="UP000007306"/>
    </source>
</evidence>
<dbReference type="GO" id="GO:0005737">
    <property type="term" value="C:cytoplasm"/>
    <property type="evidence" value="ECO:0007669"/>
    <property type="project" value="TreeGrafter"/>
</dbReference>
<evidence type="ECO:0000256" key="2">
    <source>
        <dbReference type="RuleBase" id="RU363120"/>
    </source>
</evidence>
<evidence type="ECO:0008006" key="6">
    <source>
        <dbReference type="Google" id="ProtNLM"/>
    </source>
</evidence>
<dbReference type="AlphaFoldDB" id="I1PY04"/>
<accession>I1PY04</accession>
<dbReference type="InterPro" id="IPR006760">
    <property type="entry name" value="Endosulphine"/>
</dbReference>
<reference evidence="4 5" key="2">
    <citation type="submission" date="2018-04" db="EMBL/GenBank/DDBJ databases">
        <title>OglaRS2 (Oryza glaberrima Reference Sequence Version 2).</title>
        <authorList>
            <person name="Zhang J."/>
            <person name="Kudrna D."/>
            <person name="Lee S."/>
            <person name="Talag J."/>
            <person name="Rajasekar S."/>
            <person name="Wing R.A."/>
        </authorList>
    </citation>
    <scope>NUCLEOTIDE SEQUENCE [LARGE SCALE GENOMIC DNA]</scope>
    <source>
        <strain evidence="4 5">cv. IRGC 96717</strain>
    </source>
</reference>
<evidence type="ECO:0000256" key="3">
    <source>
        <dbReference type="SAM" id="MobiDB-lite"/>
    </source>
</evidence>
<dbReference type="Pfam" id="PF04667">
    <property type="entry name" value="Endosulfine"/>
    <property type="match status" value="1"/>
</dbReference>
<dbReference type="PANTHER" id="PTHR10358">
    <property type="entry name" value="ENDOSULFINE"/>
    <property type="match status" value="1"/>
</dbReference>
<dbReference type="eggNOG" id="ENOG502S1VS">
    <property type="taxonomic scope" value="Eukaryota"/>
</dbReference>
<dbReference type="OMA" id="MQARTRN"/>
<proteinExistence type="inferred from homology"/>
<organism evidence="4 5">
    <name type="scientific">Oryza glaberrima</name>
    <name type="common">African rice</name>
    <dbReference type="NCBI Taxonomy" id="4538"/>
    <lineage>
        <taxon>Eukaryota</taxon>
        <taxon>Viridiplantae</taxon>
        <taxon>Streptophyta</taxon>
        <taxon>Embryophyta</taxon>
        <taxon>Tracheophyta</taxon>
        <taxon>Spermatophyta</taxon>
        <taxon>Magnoliopsida</taxon>
        <taxon>Liliopsida</taxon>
        <taxon>Poales</taxon>
        <taxon>Poaceae</taxon>
        <taxon>BOP clade</taxon>
        <taxon>Oryzoideae</taxon>
        <taxon>Oryzeae</taxon>
        <taxon>Oryzinae</taxon>
        <taxon>Oryza</taxon>
    </lineage>
</organism>
<dbReference type="Proteomes" id="UP000007306">
    <property type="component" value="Chromosome 5"/>
</dbReference>
<sequence>MSVKPSDDTTGQVRPEVDGSDEKVEIANQNEKEVMPSPQEEEAAIKKKYGGIVPRKPALIAKDHERAYFDSADWALGKEDTLKNLKGRLKHSDQNCSLLNSKHVHVDFFMLLLTTKRVLIHRLKMQARTRNPMRSRTRNDCF</sequence>
<feature type="region of interest" description="Disordered" evidence="3">
    <location>
        <begin position="1"/>
        <end position="41"/>
    </location>
</feature>
<dbReference type="PANTHER" id="PTHR10358:SF46">
    <property type="entry name" value="OS05G0566600 PROTEIN"/>
    <property type="match status" value="1"/>
</dbReference>
<protein>
    <recommendedName>
        <fullName evidence="6">cAMP-regulated phosphoprotein 19-related protein</fullName>
    </recommendedName>
</protein>
<name>I1PY04_ORYGL</name>
<dbReference type="GO" id="GO:0004864">
    <property type="term" value="F:protein phosphatase inhibitor activity"/>
    <property type="evidence" value="ECO:0007669"/>
    <property type="project" value="TreeGrafter"/>
</dbReference>
<dbReference type="HOGENOM" id="CLU_1818885_0_0_1"/>
<reference evidence="4" key="1">
    <citation type="submission" date="2015-06" db="UniProtKB">
        <authorList>
            <consortium name="EnsemblPlants"/>
        </authorList>
    </citation>
    <scope>IDENTIFICATION</scope>
</reference>
<evidence type="ECO:0000256" key="1">
    <source>
        <dbReference type="ARBA" id="ARBA00010520"/>
    </source>
</evidence>
<feature type="compositionally biased region" description="Basic and acidic residues" evidence="3">
    <location>
        <begin position="15"/>
        <end position="34"/>
    </location>
</feature>
<keyword evidence="5" id="KW-1185">Reference proteome</keyword>
<dbReference type="Gramene" id="ORGLA05G0225200.1">
    <property type="protein sequence ID" value="ORGLA05G0225200.1"/>
    <property type="gene ID" value="ORGLA05G0225200"/>
</dbReference>
<dbReference type="EnsemblPlants" id="ORGLA05G0225200.1">
    <property type="protein sequence ID" value="ORGLA05G0225200.1"/>
    <property type="gene ID" value="ORGLA05G0225200"/>
</dbReference>
<dbReference type="STRING" id="4538.I1PY04"/>
<evidence type="ECO:0000313" key="4">
    <source>
        <dbReference type="EnsemblPlants" id="ORGLA05G0225200.1"/>
    </source>
</evidence>
<comment type="similarity">
    <text evidence="1 2">Belongs to the endosulfine family.</text>
</comment>